<dbReference type="SUPFAM" id="SSF81822">
    <property type="entry name" value="RuBisCo LSMT C-terminal, substrate-binding domain"/>
    <property type="match status" value="1"/>
</dbReference>
<keyword evidence="2" id="KW-0808">Transferase</keyword>
<gene>
    <name evidence="6" type="ORF">DY000_02057716</name>
</gene>
<name>A0ABQ7AHX9_BRACR</name>
<keyword evidence="7" id="KW-1185">Reference proteome</keyword>
<dbReference type="InterPro" id="IPR046341">
    <property type="entry name" value="SET_dom_sf"/>
</dbReference>
<evidence type="ECO:0000256" key="2">
    <source>
        <dbReference type="ARBA" id="ARBA00022679"/>
    </source>
</evidence>
<dbReference type="InterPro" id="IPR001214">
    <property type="entry name" value="SET_dom"/>
</dbReference>
<dbReference type="SUPFAM" id="SSF82199">
    <property type="entry name" value="SET domain"/>
    <property type="match status" value="2"/>
</dbReference>
<keyword evidence="1 4" id="KW-0489">Methyltransferase</keyword>
<evidence type="ECO:0000256" key="4">
    <source>
        <dbReference type="PROSITE-ProRule" id="PRU00916"/>
    </source>
</evidence>
<dbReference type="InterPro" id="IPR011192">
    <property type="entry name" value="Rubisco_LSMT_MeTrfase_plant"/>
</dbReference>
<dbReference type="PROSITE" id="PS50280">
    <property type="entry name" value="SET"/>
    <property type="match status" value="1"/>
</dbReference>
<proteinExistence type="inferred from homology"/>
<dbReference type="InterPro" id="IPR050600">
    <property type="entry name" value="SETD3_SETD6_MTase"/>
</dbReference>
<dbReference type="InterPro" id="IPR015353">
    <property type="entry name" value="Rubisco_LSMT_subst-bd"/>
</dbReference>
<comment type="caution">
    <text evidence="6">The sequence shown here is derived from an EMBL/GenBank/DDBJ whole genome shotgun (WGS) entry which is preliminary data.</text>
</comment>
<evidence type="ECO:0000259" key="5">
    <source>
        <dbReference type="PROSITE" id="PS50280"/>
    </source>
</evidence>
<dbReference type="InterPro" id="IPR044431">
    <property type="entry name" value="SET_RBCMT"/>
</dbReference>
<accession>A0ABQ7AHX9</accession>
<dbReference type="PANTHER" id="PTHR13271:SF113">
    <property type="entry name" value="[FRUCTOSE-BISPHOSPHATE ALDOLASE]-LYSINE N-METHYLTRANSFERASE, CHLOROPLASTIC"/>
    <property type="match status" value="1"/>
</dbReference>
<reference evidence="6 7" key="1">
    <citation type="journal article" date="2020" name="BMC Genomics">
        <title>Intraspecific diversification of the crop wild relative Brassica cretica Lam. using demographic model selection.</title>
        <authorList>
            <person name="Kioukis A."/>
            <person name="Michalopoulou V.A."/>
            <person name="Briers L."/>
            <person name="Pirintsos S."/>
            <person name="Studholme D.J."/>
            <person name="Pavlidis P."/>
            <person name="Sarris P.F."/>
        </authorList>
    </citation>
    <scope>NUCLEOTIDE SEQUENCE [LARGE SCALE GENOMIC DNA]</scope>
    <source>
        <strain evidence="7">cv. PFS-1207/04</strain>
    </source>
</reference>
<evidence type="ECO:0000313" key="7">
    <source>
        <dbReference type="Proteomes" id="UP000266723"/>
    </source>
</evidence>
<dbReference type="Proteomes" id="UP000266723">
    <property type="component" value="Unassembled WGS sequence"/>
</dbReference>
<evidence type="ECO:0000313" key="6">
    <source>
        <dbReference type="EMBL" id="KAF3497016.1"/>
    </source>
</evidence>
<dbReference type="Gene3D" id="3.90.1410.10">
    <property type="entry name" value="set domain protein methyltransferase, domain 1"/>
    <property type="match status" value="2"/>
</dbReference>
<dbReference type="PANTHER" id="PTHR13271">
    <property type="entry name" value="UNCHARACTERIZED PUTATIVE METHYLTRANSFERASE"/>
    <property type="match status" value="1"/>
</dbReference>
<keyword evidence="3" id="KW-0949">S-adenosyl-L-methionine</keyword>
<organism evidence="6 7">
    <name type="scientific">Brassica cretica</name>
    <name type="common">Mustard</name>
    <dbReference type="NCBI Taxonomy" id="69181"/>
    <lineage>
        <taxon>Eukaryota</taxon>
        <taxon>Viridiplantae</taxon>
        <taxon>Streptophyta</taxon>
        <taxon>Embryophyta</taxon>
        <taxon>Tracheophyta</taxon>
        <taxon>Spermatophyta</taxon>
        <taxon>Magnoliopsida</taxon>
        <taxon>eudicotyledons</taxon>
        <taxon>Gunneridae</taxon>
        <taxon>Pentapetalae</taxon>
        <taxon>rosids</taxon>
        <taxon>malvids</taxon>
        <taxon>Brassicales</taxon>
        <taxon>Brassicaceae</taxon>
        <taxon>Brassiceae</taxon>
        <taxon>Brassica</taxon>
    </lineage>
</organism>
<feature type="domain" description="SET" evidence="5">
    <location>
        <begin position="242"/>
        <end position="465"/>
    </location>
</feature>
<comment type="similarity">
    <text evidence="4">Belongs to the class V-like SAM-binding methyltransferase superfamily. Plant protein-lysine LSMT methyltransferase family.</text>
</comment>
<sequence length="663" mass="74117">MTASVTVATGFLRSPSVSKSQNTSFLFTRQRISPKKSSVRPISASTSELPENVRSFWKWLGDQGVVSAKSAAEPAVVPEGLGLVARRDIGRNEVVLEIPKRLWISPETSAASKIGALCGGLKPWVSVALFLIREKYDEDSAWRVYLDVLPESTDSTIFWSEEELAELKGSIFLPISLLISLCIFWLATGFLRSPSVSKSQNTSFLFTRQRISPKKSSVRPISASTSELPENVRSFWKWLGDQGVVSAKSAAEPAVVPEGLGLVARRDIGRNEVVLEIPKRLWISPETSAASKIGALCGGLKPWVSVALFLIREKYDEDSAWRVYLDVLPESTDSTIFWSEEELAELKGTQLLSNTLGAKEYLENEFSKLEQEILKPNKDMFPSGITLDDFMWAFGILRSRAFSRLRGQDLVLIPLADLINHNPEIKTEDYAYEIKGAGLFSRDLLFSLKSPVYVKAGGQVYIQYDVNKSNAELALDYGFVESNPNRNSYTLTIEIPESDPFFGDKLDIAETNGMAETGYFDIVEGQSLPAGMLQYIRLVALGGSDAFLLESIFNNTIWGHLELPVSRSNEELICRVVRDACKSALSGFATTIEEDEKLLEEGKLDPRMELAIKVRIGEKKVLQQIDQIFKDRELELDLLEYYQERRLKDLGLVGEQGEIIFWE</sequence>
<dbReference type="Pfam" id="PF09273">
    <property type="entry name" value="Rubis-subs-bind"/>
    <property type="match status" value="1"/>
</dbReference>
<protein>
    <recommendedName>
        <fullName evidence="5">SET domain-containing protein</fullName>
    </recommendedName>
</protein>
<dbReference type="InterPro" id="IPR036464">
    <property type="entry name" value="Rubisco_LSMT_subst-bd_sf"/>
</dbReference>
<dbReference type="EMBL" id="QGKV02002055">
    <property type="protein sequence ID" value="KAF3497016.1"/>
    <property type="molecule type" value="Genomic_DNA"/>
</dbReference>
<evidence type="ECO:0000256" key="1">
    <source>
        <dbReference type="ARBA" id="ARBA00022603"/>
    </source>
</evidence>
<dbReference type="PROSITE" id="PS51583">
    <property type="entry name" value="SAM_MT127"/>
    <property type="match status" value="1"/>
</dbReference>
<dbReference type="Gene3D" id="3.90.1420.10">
    <property type="entry name" value="Rubisco LSMT, substrate-binding domain"/>
    <property type="match status" value="1"/>
</dbReference>
<dbReference type="CDD" id="cd19179">
    <property type="entry name" value="SET_RBCMT"/>
    <property type="match status" value="1"/>
</dbReference>
<evidence type="ECO:0000256" key="3">
    <source>
        <dbReference type="ARBA" id="ARBA00022691"/>
    </source>
</evidence>